<sequence length="103" mass="12169">MKCHLDPVQTIRPIGPLIYSYVILSIWILATFRYYLFSREIRSKYINKLEKLKYQENSKMAVQCVSDMVTNALIHIEDCLKYMSELHDHAIIRFCSIPQIMAI</sequence>
<dbReference type="Proteomes" id="UP001055811">
    <property type="component" value="Linkage Group LG01"/>
</dbReference>
<accession>A0ACB9H410</accession>
<evidence type="ECO:0000313" key="1">
    <source>
        <dbReference type="EMBL" id="KAI3790470.1"/>
    </source>
</evidence>
<proteinExistence type="predicted"/>
<name>A0ACB9H410_CICIN</name>
<reference evidence="1 2" key="2">
    <citation type="journal article" date="2022" name="Mol. Ecol. Resour.">
        <title>The genomes of chicory, endive, great burdock and yacon provide insights into Asteraceae paleo-polyploidization history and plant inulin production.</title>
        <authorList>
            <person name="Fan W."/>
            <person name="Wang S."/>
            <person name="Wang H."/>
            <person name="Wang A."/>
            <person name="Jiang F."/>
            <person name="Liu H."/>
            <person name="Zhao H."/>
            <person name="Xu D."/>
            <person name="Zhang Y."/>
        </authorList>
    </citation>
    <scope>NUCLEOTIDE SEQUENCE [LARGE SCALE GENOMIC DNA]</scope>
    <source>
        <strain evidence="2">cv. Punajuju</strain>
        <tissue evidence="1">Leaves</tissue>
    </source>
</reference>
<keyword evidence="2" id="KW-1185">Reference proteome</keyword>
<comment type="caution">
    <text evidence="1">The sequence shown here is derived from an EMBL/GenBank/DDBJ whole genome shotgun (WGS) entry which is preliminary data.</text>
</comment>
<protein>
    <submittedName>
        <fullName evidence="1">Uncharacterized protein</fullName>
    </submittedName>
</protein>
<evidence type="ECO:0000313" key="2">
    <source>
        <dbReference type="Proteomes" id="UP001055811"/>
    </source>
</evidence>
<dbReference type="EMBL" id="CM042009">
    <property type="protein sequence ID" value="KAI3790470.1"/>
    <property type="molecule type" value="Genomic_DNA"/>
</dbReference>
<reference evidence="2" key="1">
    <citation type="journal article" date="2022" name="Mol. Ecol. Resour.">
        <title>The genomes of chicory, endive, great burdock and yacon provide insights into Asteraceae palaeo-polyploidization history and plant inulin production.</title>
        <authorList>
            <person name="Fan W."/>
            <person name="Wang S."/>
            <person name="Wang H."/>
            <person name="Wang A."/>
            <person name="Jiang F."/>
            <person name="Liu H."/>
            <person name="Zhao H."/>
            <person name="Xu D."/>
            <person name="Zhang Y."/>
        </authorList>
    </citation>
    <scope>NUCLEOTIDE SEQUENCE [LARGE SCALE GENOMIC DNA]</scope>
    <source>
        <strain evidence="2">cv. Punajuju</strain>
    </source>
</reference>
<gene>
    <name evidence="1" type="ORF">L2E82_03532</name>
</gene>
<organism evidence="1 2">
    <name type="scientific">Cichorium intybus</name>
    <name type="common">Chicory</name>
    <dbReference type="NCBI Taxonomy" id="13427"/>
    <lineage>
        <taxon>Eukaryota</taxon>
        <taxon>Viridiplantae</taxon>
        <taxon>Streptophyta</taxon>
        <taxon>Embryophyta</taxon>
        <taxon>Tracheophyta</taxon>
        <taxon>Spermatophyta</taxon>
        <taxon>Magnoliopsida</taxon>
        <taxon>eudicotyledons</taxon>
        <taxon>Gunneridae</taxon>
        <taxon>Pentapetalae</taxon>
        <taxon>asterids</taxon>
        <taxon>campanulids</taxon>
        <taxon>Asterales</taxon>
        <taxon>Asteraceae</taxon>
        <taxon>Cichorioideae</taxon>
        <taxon>Cichorieae</taxon>
        <taxon>Cichoriinae</taxon>
        <taxon>Cichorium</taxon>
    </lineage>
</organism>